<keyword evidence="3" id="KW-1185">Reference proteome</keyword>
<evidence type="ECO:0000313" key="2">
    <source>
        <dbReference type="EMBL" id="GCD10497.1"/>
    </source>
</evidence>
<dbReference type="RefSeq" id="WP_125001221.1">
    <property type="nucleotide sequence ID" value="NZ_BHYK01000010.1"/>
</dbReference>
<dbReference type="EMBL" id="BHYK01000010">
    <property type="protein sequence ID" value="GCD10497.1"/>
    <property type="molecule type" value="Genomic_DNA"/>
</dbReference>
<proteinExistence type="predicted"/>
<evidence type="ECO:0000256" key="1">
    <source>
        <dbReference type="SAM" id="Phobius"/>
    </source>
</evidence>
<keyword evidence="1" id="KW-1133">Transmembrane helix</keyword>
<feature type="transmembrane region" description="Helical" evidence="1">
    <location>
        <begin position="12"/>
        <end position="31"/>
    </location>
</feature>
<name>A0A401ULU8_9CLOT</name>
<dbReference type="AlphaFoldDB" id="A0A401ULU8"/>
<keyword evidence="1" id="KW-0472">Membrane</keyword>
<evidence type="ECO:0000313" key="3">
    <source>
        <dbReference type="Proteomes" id="UP000287872"/>
    </source>
</evidence>
<reference evidence="2 3" key="1">
    <citation type="submission" date="2018-11" db="EMBL/GenBank/DDBJ databases">
        <title>Genome sequencing and assembly of Clostridium tagluense strain A121.</title>
        <authorList>
            <person name="Murakami T."/>
            <person name="Segawa T."/>
            <person name="Shcherbakova V.A."/>
            <person name="Mori H."/>
            <person name="Yoshimura Y."/>
        </authorList>
    </citation>
    <scope>NUCLEOTIDE SEQUENCE [LARGE SCALE GENOMIC DNA]</scope>
    <source>
        <strain evidence="2 3">A121</strain>
    </source>
</reference>
<dbReference type="Proteomes" id="UP000287872">
    <property type="component" value="Unassembled WGS sequence"/>
</dbReference>
<sequence>MRIFSNWNFKKHFSISLVLSFCMGSIGYFLIDKFLVNKVFTKEIPGNPTLYSPTAHSSTIFTVFGSPLEIIIFIGILLLIMLLLLYKPVKWVINKLRK</sequence>
<organism evidence="2 3">
    <name type="scientific">Clostridium tagluense</name>
    <dbReference type="NCBI Taxonomy" id="360422"/>
    <lineage>
        <taxon>Bacteria</taxon>
        <taxon>Bacillati</taxon>
        <taxon>Bacillota</taxon>
        <taxon>Clostridia</taxon>
        <taxon>Eubacteriales</taxon>
        <taxon>Clostridiaceae</taxon>
        <taxon>Clostridium</taxon>
    </lineage>
</organism>
<comment type="caution">
    <text evidence="2">The sequence shown here is derived from an EMBL/GenBank/DDBJ whole genome shotgun (WGS) entry which is preliminary data.</text>
</comment>
<accession>A0A401ULU8</accession>
<feature type="transmembrane region" description="Helical" evidence="1">
    <location>
        <begin position="70"/>
        <end position="89"/>
    </location>
</feature>
<protein>
    <submittedName>
        <fullName evidence="2">Uncharacterized protein</fullName>
    </submittedName>
</protein>
<keyword evidence="1" id="KW-0812">Transmembrane</keyword>
<gene>
    <name evidence="2" type="ORF">Ctaglu_21200</name>
</gene>